<keyword evidence="6" id="KW-0630">Potassium</keyword>
<protein>
    <recommendedName>
        <fullName evidence="15">Potassium transporter</fullName>
    </recommendedName>
</protein>
<dbReference type="GO" id="GO:0005886">
    <property type="term" value="C:plasma membrane"/>
    <property type="evidence" value="ECO:0007669"/>
    <property type="project" value="UniProtKB-SubCell"/>
</dbReference>
<keyword evidence="5 10" id="KW-0812">Transmembrane</keyword>
<dbReference type="AlphaFoldDB" id="A0A218WGX6"/>
<comment type="subcellular location">
    <subcellularLocation>
        <location evidence="1">Cell membrane</location>
        <topology evidence="1">Multi-pass membrane protein</topology>
    </subcellularLocation>
</comment>
<keyword evidence="9 10" id="KW-0472">Membrane</keyword>
<feature type="transmembrane region" description="Helical" evidence="10">
    <location>
        <begin position="171"/>
        <end position="190"/>
    </location>
</feature>
<dbReference type="EMBL" id="MTKT01004293">
    <property type="protein sequence ID" value="OWM72104.1"/>
    <property type="molecule type" value="Genomic_DNA"/>
</dbReference>
<feature type="transmembrane region" description="Helical" evidence="10">
    <location>
        <begin position="83"/>
        <end position="103"/>
    </location>
</feature>
<feature type="transmembrane region" description="Helical" evidence="10">
    <location>
        <begin position="341"/>
        <end position="361"/>
    </location>
</feature>
<dbReference type="InterPro" id="IPR003855">
    <property type="entry name" value="K+_transporter"/>
</dbReference>
<feature type="transmembrane region" description="Helical" evidence="10">
    <location>
        <begin position="422"/>
        <end position="442"/>
    </location>
</feature>
<evidence type="ECO:0000256" key="5">
    <source>
        <dbReference type="ARBA" id="ARBA00022692"/>
    </source>
</evidence>
<evidence type="ECO:0000256" key="6">
    <source>
        <dbReference type="ARBA" id="ARBA00022958"/>
    </source>
</evidence>
<proteinExistence type="inferred from homology"/>
<evidence type="ECO:0000256" key="10">
    <source>
        <dbReference type="SAM" id="Phobius"/>
    </source>
</evidence>
<evidence type="ECO:0000259" key="12">
    <source>
        <dbReference type="Pfam" id="PF22776"/>
    </source>
</evidence>
<gene>
    <name evidence="13" type="ORF">CDL15_Pgr017987</name>
</gene>
<evidence type="ECO:0000256" key="9">
    <source>
        <dbReference type="ARBA" id="ARBA00023136"/>
    </source>
</evidence>
<evidence type="ECO:0000256" key="3">
    <source>
        <dbReference type="ARBA" id="ARBA00022448"/>
    </source>
</evidence>
<feature type="transmembrane region" description="Helical" evidence="10">
    <location>
        <begin position="398"/>
        <end position="416"/>
    </location>
</feature>
<evidence type="ECO:0000256" key="4">
    <source>
        <dbReference type="ARBA" id="ARBA00022538"/>
    </source>
</evidence>
<evidence type="ECO:0000313" key="14">
    <source>
        <dbReference type="Proteomes" id="UP000197138"/>
    </source>
</evidence>
<feature type="transmembrane region" description="Helical" evidence="10">
    <location>
        <begin position="302"/>
        <end position="321"/>
    </location>
</feature>
<feature type="transmembrane region" description="Helical" evidence="10">
    <location>
        <begin position="227"/>
        <end position="246"/>
    </location>
</feature>
<feature type="domain" description="K+ potassium transporter C-terminal" evidence="12">
    <location>
        <begin position="558"/>
        <end position="744"/>
    </location>
</feature>
<feature type="transmembrane region" description="Helical" evidence="10">
    <location>
        <begin position="270"/>
        <end position="290"/>
    </location>
</feature>
<evidence type="ECO:0000259" key="11">
    <source>
        <dbReference type="Pfam" id="PF02705"/>
    </source>
</evidence>
<reference evidence="14" key="1">
    <citation type="journal article" date="2017" name="Plant J.">
        <title>The pomegranate (Punica granatum L.) genome and the genomics of punicalagin biosynthesis.</title>
        <authorList>
            <person name="Qin G."/>
            <person name="Xu C."/>
            <person name="Ming R."/>
            <person name="Tang H."/>
            <person name="Guyot R."/>
            <person name="Kramer E.M."/>
            <person name="Hu Y."/>
            <person name="Yi X."/>
            <person name="Qi Y."/>
            <person name="Xu X."/>
            <person name="Gao Z."/>
            <person name="Pan H."/>
            <person name="Jian J."/>
            <person name="Tian Y."/>
            <person name="Yue Z."/>
            <person name="Xu Y."/>
        </authorList>
    </citation>
    <scope>NUCLEOTIDE SEQUENCE [LARGE SCALE GENOMIC DNA]</scope>
    <source>
        <strain evidence="14">cv. Dabenzi</strain>
    </source>
</reference>
<evidence type="ECO:0008006" key="15">
    <source>
        <dbReference type="Google" id="ProtNLM"/>
    </source>
</evidence>
<dbReference type="PANTHER" id="PTHR30540">
    <property type="entry name" value="OSMOTIC STRESS POTASSIUM TRANSPORTER"/>
    <property type="match status" value="1"/>
</dbReference>
<evidence type="ECO:0000256" key="8">
    <source>
        <dbReference type="ARBA" id="ARBA00023065"/>
    </source>
</evidence>
<evidence type="ECO:0000256" key="1">
    <source>
        <dbReference type="ARBA" id="ARBA00004651"/>
    </source>
</evidence>
<keyword evidence="4" id="KW-0633">Potassium transport</keyword>
<dbReference type="Pfam" id="PF22776">
    <property type="entry name" value="K_trans_C"/>
    <property type="match status" value="1"/>
</dbReference>
<keyword evidence="3" id="KW-0813">Transport</keyword>
<name>A0A218WGX6_PUNGR</name>
<evidence type="ECO:0000256" key="7">
    <source>
        <dbReference type="ARBA" id="ARBA00022989"/>
    </source>
</evidence>
<comment type="similarity">
    <text evidence="2">Belongs to the HAK/KUP transporter (TC 2.A.72.3) family.</text>
</comment>
<evidence type="ECO:0000313" key="13">
    <source>
        <dbReference type="EMBL" id="OWM72104.1"/>
    </source>
</evidence>
<sequence length="745" mass="83646">MEEGMVEAVVMEVAKVKEGYRERMCRDLPEVEVECENRRKDVLLLAYQSFGVIFADLAISPLYVYRVAFSGKLRHHQSEEVLFGAFSLIFWTLTLFSLLKYAVFMLSTDDNGEGGIFAVYSLLCRQAKFSLLPNYQAADEEISTYQNPQNCLTRTTPRSKRSTELLKKRKTVLLLLVLFSASMVVSSAVLTPAISGLVFAVSCVLLVCLFVMQHCGTHKTTCALSPIMILWLLSIASIGVYNILVWNRSVLWALSPNYIYKFFHYTGKDGLLSLAGIMLCVTGSDAMFAYHGRFTAASIRMAFLCAAYPCLVLQYLGQAAFLSKNFQAFPTSFHASIPDPVFWPVYVLAILVAIIASQSVISGSCSIIKQSHAFGCFPRAKVLHTSRWTEGQLYIPELNWILMVLCLAITVGFRNINHIANAYGIAWITMTMVMTLLIALVIKLVWHKSLVLVVLFFVSYGLIETIFLISSWHGIPRGGWASLLISITFTFVMFVWHYATRKKFLYGQHNKVPMKWILSLGPNLGVIRVPGISLFFTELATGIPSSFTHFLDNLPSYRLYRCIIRNGYKDVNRKEDDFENDLILCLAEFVQLEAEGSRSVDRSTDGRMAVVGPTEKLGTRVETLDTSLVLGGGMKSAILHKLQARYMKESSELIHRRSVQFKVHGTMFKDPGVKEELLELVEAKGSGVTYIIGHSHVKAKSHSSFLKKFVINVAYSFLRKNSRSPSVVFNIPQVCLIEVGMNYHV</sequence>
<feature type="domain" description="K+ potassium transporter integral membrane" evidence="11">
    <location>
        <begin position="45"/>
        <end position="518"/>
    </location>
</feature>
<comment type="caution">
    <text evidence="13">The sequence shown here is derived from an EMBL/GenBank/DDBJ whole genome shotgun (WGS) entry which is preliminary data.</text>
</comment>
<feature type="transmembrane region" description="Helical" evidence="10">
    <location>
        <begin position="478"/>
        <end position="499"/>
    </location>
</feature>
<organism evidence="13 14">
    <name type="scientific">Punica granatum</name>
    <name type="common">Pomegranate</name>
    <dbReference type="NCBI Taxonomy" id="22663"/>
    <lineage>
        <taxon>Eukaryota</taxon>
        <taxon>Viridiplantae</taxon>
        <taxon>Streptophyta</taxon>
        <taxon>Embryophyta</taxon>
        <taxon>Tracheophyta</taxon>
        <taxon>Spermatophyta</taxon>
        <taxon>Magnoliopsida</taxon>
        <taxon>eudicotyledons</taxon>
        <taxon>Gunneridae</taxon>
        <taxon>Pentapetalae</taxon>
        <taxon>rosids</taxon>
        <taxon>malvids</taxon>
        <taxon>Myrtales</taxon>
        <taxon>Lythraceae</taxon>
        <taxon>Punica</taxon>
    </lineage>
</organism>
<dbReference type="Pfam" id="PF02705">
    <property type="entry name" value="K_trans"/>
    <property type="match status" value="1"/>
</dbReference>
<keyword evidence="7 10" id="KW-1133">Transmembrane helix</keyword>
<dbReference type="GO" id="GO:0015079">
    <property type="term" value="F:potassium ion transmembrane transporter activity"/>
    <property type="evidence" value="ECO:0007669"/>
    <property type="project" value="InterPro"/>
</dbReference>
<feature type="transmembrane region" description="Helical" evidence="10">
    <location>
        <begin position="449"/>
        <end position="472"/>
    </location>
</feature>
<accession>A0A218WGX6</accession>
<feature type="transmembrane region" description="Helical" evidence="10">
    <location>
        <begin position="196"/>
        <end position="215"/>
    </location>
</feature>
<feature type="transmembrane region" description="Helical" evidence="10">
    <location>
        <begin position="42"/>
        <end position="63"/>
    </location>
</feature>
<dbReference type="PANTHER" id="PTHR30540:SF108">
    <property type="entry name" value="POTASSIUM TRANSPORTER 3"/>
    <property type="match status" value="1"/>
</dbReference>
<keyword evidence="8" id="KW-0406">Ion transport</keyword>
<evidence type="ECO:0000256" key="2">
    <source>
        <dbReference type="ARBA" id="ARBA00008440"/>
    </source>
</evidence>
<dbReference type="InterPro" id="IPR053951">
    <property type="entry name" value="K_trans_N"/>
</dbReference>
<dbReference type="InterPro" id="IPR053952">
    <property type="entry name" value="K_trans_C"/>
</dbReference>
<dbReference type="Proteomes" id="UP000197138">
    <property type="component" value="Unassembled WGS sequence"/>
</dbReference>